<dbReference type="Proteomes" id="UP001179363">
    <property type="component" value="Unassembled WGS sequence"/>
</dbReference>
<dbReference type="EMBL" id="JAKGTH010000010">
    <property type="protein sequence ID" value="MCF4102247.1"/>
    <property type="molecule type" value="Genomic_DNA"/>
</dbReference>
<name>A0ABS9EIS7_9FLAO</name>
<proteinExistence type="predicted"/>
<organism evidence="2 3">
    <name type="scientific">Gillisia lutea</name>
    <dbReference type="NCBI Taxonomy" id="2909668"/>
    <lineage>
        <taxon>Bacteria</taxon>
        <taxon>Pseudomonadati</taxon>
        <taxon>Bacteroidota</taxon>
        <taxon>Flavobacteriia</taxon>
        <taxon>Flavobacteriales</taxon>
        <taxon>Flavobacteriaceae</taxon>
        <taxon>Gillisia</taxon>
    </lineage>
</organism>
<dbReference type="RefSeq" id="WP_236134397.1">
    <property type="nucleotide sequence ID" value="NZ_JAKGTH010000010.1"/>
</dbReference>
<evidence type="ECO:0000313" key="2">
    <source>
        <dbReference type="EMBL" id="MCF4102247.1"/>
    </source>
</evidence>
<keyword evidence="3" id="KW-1185">Reference proteome</keyword>
<feature type="domain" description="Ig-like" evidence="1">
    <location>
        <begin position="1412"/>
        <end position="1489"/>
    </location>
</feature>
<dbReference type="InterPro" id="IPR044023">
    <property type="entry name" value="Ig_7"/>
</dbReference>
<evidence type="ECO:0000259" key="1">
    <source>
        <dbReference type="Pfam" id="PF19081"/>
    </source>
</evidence>
<gene>
    <name evidence="2" type="ORF">L1I30_11260</name>
</gene>
<dbReference type="InterPro" id="IPR026341">
    <property type="entry name" value="T9SS_type_B"/>
</dbReference>
<reference evidence="2" key="1">
    <citation type="submission" date="2022-01" db="EMBL/GenBank/DDBJ databases">
        <title>Gillisia lutea sp. nov., isolated from marine plastic residues from the Malvarosa beach (Valencia, Spain).</title>
        <authorList>
            <person name="Vidal-Verdu A."/>
            <person name="Molina-Menor E."/>
            <person name="Satari L."/>
            <person name="Pascual J."/>
            <person name="Pereto J."/>
            <person name="Porcar M."/>
        </authorList>
    </citation>
    <scope>NUCLEOTIDE SEQUENCE</scope>
    <source>
        <strain evidence="2">M10.2A</strain>
    </source>
</reference>
<comment type="caution">
    <text evidence="2">The sequence shown here is derived from an EMBL/GenBank/DDBJ whole genome shotgun (WGS) entry which is preliminary data.</text>
</comment>
<sequence>MQNFTLGKKGIAMLLFTFILLIGTLPSYGQNCPSLTDPTPDDFCYLQTVQDLTAETGATTTSGEVAWYRTETSANAIPNTELLRTGNYYAGNSDGTCTSRTLVNVTVDDIGAPVSQFGNFYEPCEYSTTDVSIVQDLIDNINSTVVGAEVQIFDEEFGNSPLFPLTPLVEGTSYFAGQINPSTGCPSSRIAIRYDPILATAPTGDAAQTFCDGATVSDLEATGINRWYSTSDSYPALNGSTPLIDGETYFASQIVNRTNSTLPPCESTARFAVTVSLNPTTPTESSQEFCESIGEGNNFRRPSVADLAPEGGIFYDEEDSTTPLDPSTLLVDGEDYFLRDDNTCAQNRITVTISDAPNSGSTTFTTTCENDEAFNLADRLEPSILGPADSDGIFSPALSTGTQIFNPADYAPGEYRFSYVTGSTTSCPNDSAFITVTVQEAPNAGEDGSVTLNITDAPVNLFDYLEGTPTAGGTFAPGNANGSFDPSTQSGGEYVYTVSNANCSSSASVFVTILDEQECPIVLETSQEFCESIGTGNNFNLPRVENLSPSGATWYIDATSTTPVDPNTPLQDGDIYYAGNSSSTCPDRTAVTVTISDAPNSGATTFTTACENDGAFNLVDRLNPSILGAADRDGVFSPALSTGTQIFNPADYAPGEYRFSYVTGSTTSCPNDSAFITVTVQEAPNAGEDGSVTLNITDAPVNLFDYLEGTPTAGGTFAPGNANGSFDPSTQSGGEYVYTVSNANCSSSASVFVTILDEQECPIVLETSQEFCESIGTGNNFNLPRVENLSPSGATWYIDATSTTPVDPNTPLQDGDIYYAGNSSSTCPDRTAVTVTISDTPNSGATTFTTACENGEAFNLVDRLNPSILGAADRDGVFSPALSTGTQIFNPEDYAPGQYRFRYITGSTTSCPNDEAFITVTIQESPNAGPDTNLNICSAAIPGIIANPSQFMDLLPEGVDTNGTFSPSLEVLLVQFQNNPLGTYSTTYTVSNGNCTDSAELQLSITPSPNAGQNGSVTVSRSDAPFNLFSELNGTPTTGGTWSPGNTDGSFNPATDDAGIYTYTISQGGCTSTSTVTVTIVNDPVCPVVDDTTQEFCESISDINGNNPRRPRVSDLLPTGATWYATADATTPLAATTILVNDEDYYAGNSDATCPTRGRVVVTIDESANAGATTIINVCADDEPFDVVPLINESLLGAADAGGFFTPALANGTIFNPAVDQARVYTYNVLSANSCPDDSTQITINILQNVDANAGENFSVSYCTSDAEINLADLLAEDVTPGGSFTGYSNGPTFNPTVAGSGVFEFTYTVGEDLPCVEGSASANITITVTDKPEAPVADANQSFCFGNTPTVADLVASGDNIVFYTNEDLSTVANATDALINGQMYYAVSTSGNTCGSSATVITVTINDSVAPTLSFEGDEFCRGDNPTVQDLITNLNGDAIQIYAASSGGTALGTNISLQNGVTYYASSTDSTVGCESTERLPVTVSVAFCGIPEGFSPNGDEINDEFVIPAIRDDYPNFTFEVYNRWGKMVFKGNAGTPDWDGISNQNGTLGDKVLPVGVYFYILKYNDGQTEPVQGKLYLSR</sequence>
<dbReference type="NCBIfam" id="TIGR04131">
    <property type="entry name" value="Bac_Flav_CTERM"/>
    <property type="match status" value="1"/>
</dbReference>
<dbReference type="Pfam" id="PF13585">
    <property type="entry name" value="CHU_C"/>
    <property type="match status" value="1"/>
</dbReference>
<evidence type="ECO:0000313" key="3">
    <source>
        <dbReference type="Proteomes" id="UP001179363"/>
    </source>
</evidence>
<dbReference type="Pfam" id="PF19081">
    <property type="entry name" value="Ig_7"/>
    <property type="match status" value="1"/>
</dbReference>
<accession>A0ABS9EIS7</accession>
<protein>
    <submittedName>
        <fullName evidence="2">Gliding motility-associated C-terminal domain-containing protein</fullName>
    </submittedName>
</protein>